<gene>
    <name evidence="2" type="ORF">K3177_14755</name>
</gene>
<protein>
    <submittedName>
        <fullName evidence="2">DUF2779 domain-containing protein</fullName>
    </submittedName>
</protein>
<evidence type="ECO:0000259" key="1">
    <source>
        <dbReference type="Pfam" id="PF11074"/>
    </source>
</evidence>
<name>A0ABS7JK51_9SPHN</name>
<evidence type="ECO:0000313" key="2">
    <source>
        <dbReference type="EMBL" id="MBX7489766.1"/>
    </source>
</evidence>
<dbReference type="InterPro" id="IPR021301">
    <property type="entry name" value="DUF2779"/>
</dbReference>
<sequence length="477" mass="53581">MTRDNSGASQTLLTKSEFLSFRECGKSAWLRRNRPGAVDWPPPSEFDRLLMREDYRVEAIARRMLVDGPGGELFDFQVEFIEGTCLARADAVKRFPDGSIEIFEVKSSTSPAEHIVDACFQRIIAERAGFSVRAVHIIHVNPDYRRKGDVDASALLIIESVDDAIAAIREEIENSLDTALEYLGLDTIDESGCECIRKSRAQWCAAFTHFNRNLPDPSVHVLPRMTGNRLFRLMDEGRLSIHDLDDTDVTPSQLPVLAALKTGQPQIDRERLKMFVSGLAYPLYMYDYETAAGAVPMADGHGPHEQIPVQWSCHVVDEQGEYDHSEFLAKRHGQEGELVASLRNAIGDTGNLMVWNASFEKACNRRLARLLPQYAEYLEDLNDRTVDLMDVFKAHYVHPDFCGSVSIKRVLPVLCPELAYSETEVHDGTGAILAFTEMAESTDPVRSAELRRQLLAYCKLDTFAMVSIFQRIQAACT</sequence>
<keyword evidence="3" id="KW-1185">Reference proteome</keyword>
<evidence type="ECO:0000313" key="3">
    <source>
        <dbReference type="Proteomes" id="UP000776651"/>
    </source>
</evidence>
<reference evidence="2 3" key="1">
    <citation type="submission" date="2021-08" db="EMBL/GenBank/DDBJ databases">
        <title>Comparative Genomics Analysis of the Genus Qipengyuania Reveals Extensive Genetic Diversity and Metabolic Versatility, Including the Description of Fifteen Novel Species.</title>
        <authorList>
            <person name="Liu Y."/>
        </authorList>
    </citation>
    <scope>NUCLEOTIDE SEQUENCE [LARGE SCALE GENOMIC DNA]</scope>
    <source>
        <strain evidence="2 3">GH25</strain>
    </source>
</reference>
<proteinExistence type="predicted"/>
<dbReference type="RefSeq" id="WP_221598837.1">
    <property type="nucleotide sequence ID" value="NZ_JAIGNQ010000004.1"/>
</dbReference>
<dbReference type="Pfam" id="PF11074">
    <property type="entry name" value="DUF2779"/>
    <property type="match status" value="1"/>
</dbReference>
<dbReference type="Proteomes" id="UP000776651">
    <property type="component" value="Unassembled WGS sequence"/>
</dbReference>
<feature type="domain" description="DUF2779" evidence="1">
    <location>
        <begin position="284"/>
        <end position="406"/>
    </location>
</feature>
<accession>A0ABS7JK51</accession>
<dbReference type="EMBL" id="JAIGNQ010000004">
    <property type="protein sequence ID" value="MBX7489766.1"/>
    <property type="molecule type" value="Genomic_DNA"/>
</dbReference>
<comment type="caution">
    <text evidence="2">The sequence shown here is derived from an EMBL/GenBank/DDBJ whole genome shotgun (WGS) entry which is preliminary data.</text>
</comment>
<organism evidence="2 3">
    <name type="scientific">Qipengyuania pacifica</name>
    <dbReference type="NCBI Taxonomy" id="2860199"/>
    <lineage>
        <taxon>Bacteria</taxon>
        <taxon>Pseudomonadati</taxon>
        <taxon>Pseudomonadota</taxon>
        <taxon>Alphaproteobacteria</taxon>
        <taxon>Sphingomonadales</taxon>
        <taxon>Erythrobacteraceae</taxon>
        <taxon>Qipengyuania</taxon>
    </lineage>
</organism>